<keyword evidence="2" id="KW-1185">Reference proteome</keyword>
<dbReference type="RefSeq" id="WP_155145280.1">
    <property type="nucleotide sequence ID" value="NZ_JACOPQ010000001.1"/>
</dbReference>
<evidence type="ECO:0000313" key="2">
    <source>
        <dbReference type="Proteomes" id="UP000607645"/>
    </source>
</evidence>
<sequence length="91" mass="10132">MRELLVESCQEEDEEGAGHRFDYFVVVDQMEVSGGFACESYGVRIAGPDGGESICVPNITTSASRIDELMELLTRNFVTPTTLRDVINDWL</sequence>
<accession>A0A8J6JHX6</accession>
<dbReference type="AlphaFoldDB" id="A0A8J6JHX6"/>
<proteinExistence type="predicted"/>
<organism evidence="1 2">
    <name type="scientific">Lawsonibacter faecis</name>
    <dbReference type="NCBI Taxonomy" id="2763052"/>
    <lineage>
        <taxon>Bacteria</taxon>
        <taxon>Bacillati</taxon>
        <taxon>Bacillota</taxon>
        <taxon>Clostridia</taxon>
        <taxon>Eubacteriales</taxon>
        <taxon>Oscillospiraceae</taxon>
        <taxon>Lawsonibacter</taxon>
    </lineage>
</organism>
<reference evidence="1" key="1">
    <citation type="submission" date="2020-08" db="EMBL/GenBank/DDBJ databases">
        <title>Genome public.</title>
        <authorList>
            <person name="Liu C."/>
            <person name="Sun Q."/>
        </authorList>
    </citation>
    <scope>NUCLEOTIDE SEQUENCE</scope>
    <source>
        <strain evidence="1">NSJ-52</strain>
    </source>
</reference>
<dbReference type="Pfam" id="PF20124">
    <property type="entry name" value="DUF6514"/>
    <property type="match status" value="1"/>
</dbReference>
<gene>
    <name evidence="1" type="ORF">H8S62_00895</name>
</gene>
<evidence type="ECO:0000313" key="1">
    <source>
        <dbReference type="EMBL" id="MBC5735564.1"/>
    </source>
</evidence>
<dbReference type="Proteomes" id="UP000607645">
    <property type="component" value="Unassembled WGS sequence"/>
</dbReference>
<dbReference type="InterPro" id="IPR017016">
    <property type="entry name" value="UCP033595"/>
</dbReference>
<name>A0A8J6JHX6_9FIRM</name>
<protein>
    <submittedName>
        <fullName evidence="1">Uncharacterized protein</fullName>
    </submittedName>
</protein>
<dbReference type="EMBL" id="JACOPQ010000001">
    <property type="protein sequence ID" value="MBC5735564.1"/>
    <property type="molecule type" value="Genomic_DNA"/>
</dbReference>
<comment type="caution">
    <text evidence="1">The sequence shown here is derived from an EMBL/GenBank/DDBJ whole genome shotgun (WGS) entry which is preliminary data.</text>
</comment>